<dbReference type="InterPro" id="IPR001810">
    <property type="entry name" value="F-box_dom"/>
</dbReference>
<sequence>MSHGRKPDSSIEILPKELIVAALNELDVGTLLRSRQLCRSVKNLVDHTPRLQYKIELAIAGMEDNPCSKFGIEEHRARLETYQAGWADLCWQKEEVLVSSGGEPWDLFGNVMVAETSTGGLSFKKLEGCSRGVEGREWELDLVDIEIDAFALDPPQDLLVLVETYGQRLDNKTSDDIAAFLLQFRSMTTGDSHPFTGYHIAHITGIPFHAAPTDMGFDIKVAGDYVGVLFKLDEFGAREICVWNWKTSCLLKCFKPYPENSISHTTAVFYSSFAFLTESQILISVTYPVAKLEVYNFAEGPTTTWREGPFSVRLELLYPAIPISWYTGLAIVVDPPLSSRARHVDVPFHFSPDSRIVAITVAVSNDADTGGVWHHFIPITVFTSALSQSPDSHLTTPGCFEWEKWAPDQTCLVSDCRFPSWHCVISGTRCPPPFEANVDFFAPDELEVEVLDFNPVALRRDPRGGEVSEFRSVHLEVGDARCTFPSKMPYRRKVVTLPPHLHGALHHVLISEDCVILVYTLENGDFTYNVLTF</sequence>
<protein>
    <recommendedName>
        <fullName evidence="1">F-box domain-containing protein</fullName>
    </recommendedName>
</protein>
<dbReference type="STRING" id="933084.A0A067PQM9"/>
<proteinExistence type="predicted"/>
<dbReference type="InParanoid" id="A0A067PQM9"/>
<dbReference type="PROSITE" id="PS50181">
    <property type="entry name" value="FBOX"/>
    <property type="match status" value="1"/>
</dbReference>
<dbReference type="EMBL" id="KL197723">
    <property type="protein sequence ID" value="KDQ56120.1"/>
    <property type="molecule type" value="Genomic_DNA"/>
</dbReference>
<gene>
    <name evidence="2" type="ORF">JAAARDRAFT_195327</name>
</gene>
<dbReference type="OrthoDB" id="3174109at2759"/>
<evidence type="ECO:0000259" key="1">
    <source>
        <dbReference type="PROSITE" id="PS50181"/>
    </source>
</evidence>
<keyword evidence="3" id="KW-1185">Reference proteome</keyword>
<name>A0A067PQM9_9AGAM</name>
<organism evidence="2 3">
    <name type="scientific">Jaapia argillacea MUCL 33604</name>
    <dbReference type="NCBI Taxonomy" id="933084"/>
    <lineage>
        <taxon>Eukaryota</taxon>
        <taxon>Fungi</taxon>
        <taxon>Dikarya</taxon>
        <taxon>Basidiomycota</taxon>
        <taxon>Agaricomycotina</taxon>
        <taxon>Agaricomycetes</taxon>
        <taxon>Agaricomycetidae</taxon>
        <taxon>Jaapiales</taxon>
        <taxon>Jaapiaceae</taxon>
        <taxon>Jaapia</taxon>
    </lineage>
</organism>
<dbReference type="HOGENOM" id="CLU_007279_3_1_1"/>
<dbReference type="AlphaFoldDB" id="A0A067PQM9"/>
<accession>A0A067PQM9</accession>
<feature type="domain" description="F-box" evidence="1">
    <location>
        <begin position="8"/>
        <end position="55"/>
    </location>
</feature>
<reference evidence="3" key="1">
    <citation type="journal article" date="2014" name="Proc. Natl. Acad. Sci. U.S.A.">
        <title>Extensive sampling of basidiomycete genomes demonstrates inadequacy of the white-rot/brown-rot paradigm for wood decay fungi.</title>
        <authorList>
            <person name="Riley R."/>
            <person name="Salamov A.A."/>
            <person name="Brown D.W."/>
            <person name="Nagy L.G."/>
            <person name="Floudas D."/>
            <person name="Held B.W."/>
            <person name="Levasseur A."/>
            <person name="Lombard V."/>
            <person name="Morin E."/>
            <person name="Otillar R."/>
            <person name="Lindquist E.A."/>
            <person name="Sun H."/>
            <person name="LaButti K.M."/>
            <person name="Schmutz J."/>
            <person name="Jabbour D."/>
            <person name="Luo H."/>
            <person name="Baker S.E."/>
            <person name="Pisabarro A.G."/>
            <person name="Walton J.D."/>
            <person name="Blanchette R.A."/>
            <person name="Henrissat B."/>
            <person name="Martin F."/>
            <person name="Cullen D."/>
            <person name="Hibbett D.S."/>
            <person name="Grigoriev I.V."/>
        </authorList>
    </citation>
    <scope>NUCLEOTIDE SEQUENCE [LARGE SCALE GENOMIC DNA]</scope>
    <source>
        <strain evidence="3">MUCL 33604</strain>
    </source>
</reference>
<evidence type="ECO:0000313" key="3">
    <source>
        <dbReference type="Proteomes" id="UP000027265"/>
    </source>
</evidence>
<evidence type="ECO:0000313" key="2">
    <source>
        <dbReference type="EMBL" id="KDQ56120.1"/>
    </source>
</evidence>
<dbReference type="Proteomes" id="UP000027265">
    <property type="component" value="Unassembled WGS sequence"/>
</dbReference>